<proteinExistence type="predicted"/>
<dbReference type="GO" id="GO:0003677">
    <property type="term" value="F:DNA binding"/>
    <property type="evidence" value="ECO:0007669"/>
    <property type="project" value="InterPro"/>
</dbReference>
<dbReference type="InterPro" id="IPR009004">
    <property type="entry name" value="Transposase_Mu_C"/>
</dbReference>
<evidence type="ECO:0000313" key="3">
    <source>
        <dbReference type="EMBL" id="EQB32019.1"/>
    </source>
</evidence>
<dbReference type="Gene3D" id="3.30.420.10">
    <property type="entry name" value="Ribonuclease H-like superfamily/Ribonuclease H"/>
    <property type="match status" value="1"/>
</dbReference>
<organism evidence="3 4">
    <name type="scientific">Sphingobium ummariense RL-3</name>
    <dbReference type="NCBI Taxonomy" id="1346791"/>
    <lineage>
        <taxon>Bacteria</taxon>
        <taxon>Pseudomonadati</taxon>
        <taxon>Pseudomonadota</taxon>
        <taxon>Alphaproteobacteria</taxon>
        <taxon>Sphingomonadales</taxon>
        <taxon>Sphingomonadaceae</taxon>
        <taxon>Sphingobium</taxon>
    </lineage>
</organism>
<evidence type="ECO:0000259" key="2">
    <source>
        <dbReference type="PROSITE" id="PS51702"/>
    </source>
</evidence>
<dbReference type="InterPro" id="IPR015126">
    <property type="entry name" value="Mu_I-gamma"/>
</dbReference>
<keyword evidence="4" id="KW-1185">Reference proteome</keyword>
<dbReference type="Proteomes" id="UP000015523">
    <property type="component" value="Unassembled WGS sequence"/>
</dbReference>
<dbReference type="Gene3D" id="1.10.10.60">
    <property type="entry name" value="Homeodomain-like"/>
    <property type="match status" value="2"/>
</dbReference>
<dbReference type="Gene3D" id="1.10.10.10">
    <property type="entry name" value="Winged helix-like DNA-binding domain superfamily/Winged helix DNA-binding domain"/>
    <property type="match status" value="1"/>
</dbReference>
<dbReference type="GO" id="GO:0015074">
    <property type="term" value="P:DNA integration"/>
    <property type="evidence" value="ECO:0007669"/>
    <property type="project" value="InterPro"/>
</dbReference>
<name>T0K5S8_9SPHN</name>
<dbReference type="InterPro" id="IPR036388">
    <property type="entry name" value="WH-like_DNA-bd_sf"/>
</dbReference>
<dbReference type="InterPro" id="IPR036397">
    <property type="entry name" value="RNaseH_sf"/>
</dbReference>
<dbReference type="InterPro" id="IPR009057">
    <property type="entry name" value="Homeodomain-like_sf"/>
</dbReference>
<evidence type="ECO:0000259" key="1">
    <source>
        <dbReference type="PROSITE" id="PS50994"/>
    </source>
</evidence>
<dbReference type="RefSeq" id="WP_021318156.1">
    <property type="nucleotide sequence ID" value="NZ_AUWY01000080.1"/>
</dbReference>
<dbReference type="EMBL" id="AUWY01000080">
    <property type="protein sequence ID" value="EQB32019.1"/>
    <property type="molecule type" value="Genomic_DNA"/>
</dbReference>
<dbReference type="AlphaFoldDB" id="T0K5S8"/>
<reference evidence="3 4" key="1">
    <citation type="journal article" date="2013" name="Genome Announc.">
        <title>Draft Genome Sequence of Sphingobium ummariense Strain RL-3, a Hexachlorocyclohexane-Degrading Bacterium.</title>
        <authorList>
            <person name="Kohli P."/>
            <person name="Dua A."/>
            <person name="Sangwan N."/>
            <person name="Oldach P."/>
            <person name="Khurana J.P."/>
            <person name="Lal R."/>
        </authorList>
    </citation>
    <scope>NUCLEOTIDE SEQUENCE [LARGE SCALE GENOMIC DNA]</scope>
    <source>
        <strain evidence="3 4">RL-3</strain>
    </source>
</reference>
<feature type="domain" description="HTH Mu-type" evidence="2">
    <location>
        <begin position="9"/>
        <end position="85"/>
    </location>
</feature>
<evidence type="ECO:0000313" key="4">
    <source>
        <dbReference type="Proteomes" id="UP000015523"/>
    </source>
</evidence>
<dbReference type="STRING" id="1346791.M529_11785"/>
<dbReference type="SUPFAM" id="SSF53098">
    <property type="entry name" value="Ribonuclease H-like"/>
    <property type="match status" value="1"/>
</dbReference>
<protein>
    <recommendedName>
        <fullName evidence="5">HTH Mu-type domain-containing protein</fullName>
    </recommendedName>
</protein>
<gene>
    <name evidence="3" type="ORF">M529_11785</name>
</gene>
<dbReference type="InterPro" id="IPR009061">
    <property type="entry name" value="DNA-bd_dom_put_sf"/>
</dbReference>
<dbReference type="Pfam" id="PF09299">
    <property type="entry name" value="Mu-transpos_C"/>
    <property type="match status" value="1"/>
</dbReference>
<dbReference type="Gene3D" id="2.30.30.130">
    <property type="entry name" value="Transposase, Mu, C-terminal"/>
    <property type="match status" value="1"/>
</dbReference>
<dbReference type="OrthoDB" id="5287589at2"/>
<dbReference type="InterPro" id="IPR004189">
    <property type="entry name" value="Phage_Mu_transposase"/>
</dbReference>
<dbReference type="InterPro" id="IPR001584">
    <property type="entry name" value="Integrase_cat-core"/>
</dbReference>
<dbReference type="PROSITE" id="PS50994">
    <property type="entry name" value="INTEGRASE"/>
    <property type="match status" value="1"/>
</dbReference>
<dbReference type="PROSITE" id="PS51702">
    <property type="entry name" value="HTH_MU"/>
    <property type="match status" value="1"/>
</dbReference>
<comment type="caution">
    <text evidence="3">The sequence shown here is derived from an EMBL/GenBank/DDBJ whole genome shotgun (WGS) entry which is preliminary data.</text>
</comment>
<evidence type="ECO:0008006" key="5">
    <source>
        <dbReference type="Google" id="ProtNLM"/>
    </source>
</evidence>
<sequence length="657" mass="73229">MIETGGGRNWFTAAELAELGLPGLPGSKRKVNERADRENWALRVDGNGVPMARPRKGRGGGLEYHLQLLPDAAKAELVKRGIAWLPANDEDAVSIARQAHGWAWYEMQSDKVKAEAQRRAAIIDMVEALAATGMPRTAAVNAAARQHKVTAGTIYNWLVQVKGVPGHDRLPALAPRRKGGGKEAEVDAGAWEFLKSDYLRPERPTFSSCYWRTVHLYAAPRGITLPCEKTMLRKLEREVDPRLVIALRRGMDAVKAMVPAQQRTVAHLHAMEHVDIDGHKFDVFVNFGKDANGRDVIERPIMVGIQDIYSRMMLAWRVGDTESALLTRLAFADLFKRWGIPKRCTMDNGRAFASKWISGGVLNRFRFKVREEEPLGLLPSLGIGISWTQPYSGQSKPIERAWRDVADMIAKDPRCAGAWSGNHVDNKPENYREKAVPLALFLEIVEQGMRIHNERTGRQTETTRGGSFAETFAKSYAVSQVGKATADHMRLALLTGEQIRAERKSGFVQIADNRYWTEALSRHAGQLLTVRFDPDDLSLPVHVYDNAGNFLCTAARWEASRFDDMAAARRSAKLRADLKKTVRKARDIEQLLSADEIAARMRIETEATVVPEPAVVRPTRFRGNAALKALSKPSQGAVEARKFDQLAGRAALRLIEK</sequence>
<dbReference type="InterPro" id="IPR015378">
    <property type="entry name" value="Transposase-like_Mu_C"/>
</dbReference>
<dbReference type="InterPro" id="IPR003314">
    <property type="entry name" value="Mu-type_HTH"/>
</dbReference>
<dbReference type="InterPro" id="IPR012337">
    <property type="entry name" value="RNaseH-like_sf"/>
</dbReference>
<dbReference type="eggNOG" id="COG2801">
    <property type="taxonomic scope" value="Bacteria"/>
</dbReference>
<dbReference type="SUPFAM" id="SSF50610">
    <property type="entry name" value="mu transposase, C-terminal domain"/>
    <property type="match status" value="1"/>
</dbReference>
<dbReference type="GO" id="GO:0004803">
    <property type="term" value="F:transposase activity"/>
    <property type="evidence" value="ECO:0007669"/>
    <property type="project" value="InterPro"/>
</dbReference>
<dbReference type="SUPFAM" id="SSF46955">
    <property type="entry name" value="Putative DNA-binding domain"/>
    <property type="match status" value="1"/>
</dbReference>
<feature type="domain" description="Integrase catalytic" evidence="1">
    <location>
        <begin position="255"/>
        <end position="476"/>
    </location>
</feature>
<dbReference type="Pfam" id="PF02914">
    <property type="entry name" value="DDE_2"/>
    <property type="match status" value="1"/>
</dbReference>
<dbReference type="PATRIC" id="fig|1346791.3.peg.2267"/>
<dbReference type="SUPFAM" id="SSF46689">
    <property type="entry name" value="Homeodomain-like"/>
    <property type="match status" value="2"/>
</dbReference>
<accession>T0K5S8</accession>
<dbReference type="Pfam" id="PF02316">
    <property type="entry name" value="HTH_Tnp_Mu_1"/>
    <property type="match status" value="1"/>
</dbReference>
<dbReference type="Pfam" id="PF09039">
    <property type="entry name" value="HTH_Tnp_Mu_2"/>
    <property type="match status" value="1"/>
</dbReference>
<dbReference type="GO" id="GO:0006313">
    <property type="term" value="P:DNA transposition"/>
    <property type="evidence" value="ECO:0007669"/>
    <property type="project" value="InterPro"/>
</dbReference>